<dbReference type="Proteomes" id="UP001345963">
    <property type="component" value="Unassembled WGS sequence"/>
</dbReference>
<gene>
    <name evidence="1" type="ORF">ATANTOWER_006338</name>
</gene>
<sequence>MASHFSGVLQLTDLDDFITPSQECVKPVKVEKKQGKSVAKIQIEDDGSYVQINQ</sequence>
<protein>
    <submittedName>
        <fullName evidence="1">Uncharacterized protein</fullName>
    </submittedName>
</protein>
<dbReference type="EMBL" id="JAHUTI010010007">
    <property type="protein sequence ID" value="MED6234886.1"/>
    <property type="molecule type" value="Genomic_DNA"/>
</dbReference>
<reference evidence="1 2" key="1">
    <citation type="submission" date="2021-07" db="EMBL/GenBank/DDBJ databases">
        <authorList>
            <person name="Palmer J.M."/>
        </authorList>
    </citation>
    <scope>NUCLEOTIDE SEQUENCE [LARGE SCALE GENOMIC DNA]</scope>
    <source>
        <strain evidence="1 2">AT_MEX2019</strain>
        <tissue evidence="1">Muscle</tissue>
    </source>
</reference>
<name>A0ABU7AAN6_9TELE</name>
<organism evidence="1 2">
    <name type="scientific">Ataeniobius toweri</name>
    <dbReference type="NCBI Taxonomy" id="208326"/>
    <lineage>
        <taxon>Eukaryota</taxon>
        <taxon>Metazoa</taxon>
        <taxon>Chordata</taxon>
        <taxon>Craniata</taxon>
        <taxon>Vertebrata</taxon>
        <taxon>Euteleostomi</taxon>
        <taxon>Actinopterygii</taxon>
        <taxon>Neopterygii</taxon>
        <taxon>Teleostei</taxon>
        <taxon>Neoteleostei</taxon>
        <taxon>Acanthomorphata</taxon>
        <taxon>Ovalentaria</taxon>
        <taxon>Atherinomorphae</taxon>
        <taxon>Cyprinodontiformes</taxon>
        <taxon>Goodeidae</taxon>
        <taxon>Ataeniobius</taxon>
    </lineage>
</organism>
<comment type="caution">
    <text evidence="1">The sequence shown here is derived from an EMBL/GenBank/DDBJ whole genome shotgun (WGS) entry which is preliminary data.</text>
</comment>
<proteinExistence type="predicted"/>
<accession>A0ABU7AAN6</accession>
<evidence type="ECO:0000313" key="2">
    <source>
        <dbReference type="Proteomes" id="UP001345963"/>
    </source>
</evidence>
<evidence type="ECO:0000313" key="1">
    <source>
        <dbReference type="EMBL" id="MED6234886.1"/>
    </source>
</evidence>
<feature type="non-terminal residue" evidence="1">
    <location>
        <position position="54"/>
    </location>
</feature>
<keyword evidence="2" id="KW-1185">Reference proteome</keyword>